<evidence type="ECO:0000313" key="1">
    <source>
        <dbReference type="EMBL" id="KAI0034694.1"/>
    </source>
</evidence>
<dbReference type="EMBL" id="MU273496">
    <property type="protein sequence ID" value="KAI0034694.1"/>
    <property type="molecule type" value="Genomic_DNA"/>
</dbReference>
<accession>A0ACB8QSA6</accession>
<proteinExistence type="predicted"/>
<sequence>MKTIPFFHRSMESPETDDITITTLVTPNRYEILRKLAEQYDVTVHITFPSPSAKSDLAALLSLLSSSPALATRADIHLVLSPFPRAFNAWRNLARLAARTEYVLTLDADFAVCTDWRKPVRAMVQDEKSTLGKLVREGEAALVLPAFEYTREREGKDQTLFPRDKGPLLELVRTGRIAPFHAAWAPGHNSTDYKRFTAAQAGEIYKVTTYQSAYEPYVIVRKDAGGWCDERFTGYGGNKAACLFEMYLSGVSFYVLGDHFLIHQSHAYEEEARKSERKYNRRIYADFKEETCLRYIHRLREERALKTARAQNALHECAKIKSISKLVTQVRPLPLLVSHYPLIPSR</sequence>
<reference evidence="1" key="1">
    <citation type="submission" date="2021-02" db="EMBL/GenBank/DDBJ databases">
        <authorList>
            <consortium name="DOE Joint Genome Institute"/>
            <person name="Ahrendt S."/>
            <person name="Looney B.P."/>
            <person name="Miyauchi S."/>
            <person name="Morin E."/>
            <person name="Drula E."/>
            <person name="Courty P.E."/>
            <person name="Chicoki N."/>
            <person name="Fauchery L."/>
            <person name="Kohler A."/>
            <person name="Kuo A."/>
            <person name="Labutti K."/>
            <person name="Pangilinan J."/>
            <person name="Lipzen A."/>
            <person name="Riley R."/>
            <person name="Andreopoulos W."/>
            <person name="He G."/>
            <person name="Johnson J."/>
            <person name="Barry K.W."/>
            <person name="Grigoriev I.V."/>
            <person name="Nagy L."/>
            <person name="Hibbett D."/>
            <person name="Henrissat B."/>
            <person name="Matheny P.B."/>
            <person name="Labbe J."/>
            <person name="Martin F."/>
        </authorList>
    </citation>
    <scope>NUCLEOTIDE SEQUENCE</scope>
    <source>
        <strain evidence="1">EC-137</strain>
    </source>
</reference>
<evidence type="ECO:0000313" key="2">
    <source>
        <dbReference type="Proteomes" id="UP000814128"/>
    </source>
</evidence>
<comment type="caution">
    <text evidence="1">The sequence shown here is derived from an EMBL/GenBank/DDBJ whole genome shotgun (WGS) entry which is preliminary data.</text>
</comment>
<protein>
    <submittedName>
        <fullName evidence="1">Glycosyl-transferase for dystroglycan-domain-containing protein</fullName>
    </submittedName>
</protein>
<keyword evidence="2" id="KW-1185">Reference proteome</keyword>
<dbReference type="Proteomes" id="UP000814128">
    <property type="component" value="Unassembled WGS sequence"/>
</dbReference>
<name>A0ACB8QSA6_9AGAM</name>
<reference evidence="1" key="2">
    <citation type="journal article" date="2022" name="New Phytol.">
        <title>Evolutionary transition to the ectomycorrhizal habit in the genomes of a hyperdiverse lineage of mushroom-forming fungi.</title>
        <authorList>
            <person name="Looney B."/>
            <person name="Miyauchi S."/>
            <person name="Morin E."/>
            <person name="Drula E."/>
            <person name="Courty P.E."/>
            <person name="Kohler A."/>
            <person name="Kuo A."/>
            <person name="LaButti K."/>
            <person name="Pangilinan J."/>
            <person name="Lipzen A."/>
            <person name="Riley R."/>
            <person name="Andreopoulos W."/>
            <person name="He G."/>
            <person name="Johnson J."/>
            <person name="Nolan M."/>
            <person name="Tritt A."/>
            <person name="Barry K.W."/>
            <person name="Grigoriev I.V."/>
            <person name="Nagy L.G."/>
            <person name="Hibbett D."/>
            <person name="Henrissat B."/>
            <person name="Matheny P.B."/>
            <person name="Labbe J."/>
            <person name="Martin F.M."/>
        </authorList>
    </citation>
    <scope>NUCLEOTIDE SEQUENCE</scope>
    <source>
        <strain evidence="1">EC-137</strain>
    </source>
</reference>
<organism evidence="1 2">
    <name type="scientific">Vararia minispora EC-137</name>
    <dbReference type="NCBI Taxonomy" id="1314806"/>
    <lineage>
        <taxon>Eukaryota</taxon>
        <taxon>Fungi</taxon>
        <taxon>Dikarya</taxon>
        <taxon>Basidiomycota</taxon>
        <taxon>Agaricomycotina</taxon>
        <taxon>Agaricomycetes</taxon>
        <taxon>Russulales</taxon>
        <taxon>Lachnocladiaceae</taxon>
        <taxon>Vararia</taxon>
    </lineage>
</organism>
<gene>
    <name evidence="1" type="ORF">K488DRAFT_77096</name>
</gene>